<evidence type="ECO:0000313" key="3">
    <source>
        <dbReference type="Proteomes" id="UP000294134"/>
    </source>
</evidence>
<reference evidence="2 3" key="1">
    <citation type="submission" date="2019-02" db="EMBL/GenBank/DDBJ databases">
        <authorList>
            <person name="Frampton R.A."/>
            <person name="Wojtus J.K."/>
            <person name="Fineran P.C."/>
            <person name="Hendrickson H.L."/>
        </authorList>
    </citation>
    <scope>NUCLEOTIDE SEQUENCE [LARGE SCALE GENOMIC DNA]</scope>
</reference>
<feature type="transmembrane region" description="Helical" evidence="1">
    <location>
        <begin position="35"/>
        <end position="53"/>
    </location>
</feature>
<organism evidence="2 3">
    <name type="scientific">Pseudomonas phage Psa21</name>
    <dbReference type="NCBI Taxonomy" id="2530023"/>
    <lineage>
        <taxon>Viruses</taxon>
        <taxon>Duplodnaviria</taxon>
        <taxon>Heunggongvirae</taxon>
        <taxon>Uroviricota</taxon>
        <taxon>Caudoviricetes</taxon>
        <taxon>Chimalliviridae</taxon>
        <taxon>Tepukevirus</taxon>
        <taxon>Tepukevirus Psa21</taxon>
    </lineage>
</organism>
<keyword evidence="1" id="KW-0812">Transmembrane</keyword>
<gene>
    <name evidence="2" type="ORF">PSA21_389</name>
</gene>
<evidence type="ECO:0000313" key="2">
    <source>
        <dbReference type="EMBL" id="QBJ02915.1"/>
    </source>
</evidence>
<protein>
    <submittedName>
        <fullName evidence="2">Uncharacterized protein</fullName>
    </submittedName>
</protein>
<accession>A0A481W5X9</accession>
<dbReference type="EMBL" id="MK552327">
    <property type="protein sequence ID" value="QBJ02915.1"/>
    <property type="molecule type" value="Genomic_DNA"/>
</dbReference>
<proteinExistence type="predicted"/>
<keyword evidence="1" id="KW-0472">Membrane</keyword>
<dbReference type="Proteomes" id="UP000294134">
    <property type="component" value="Segment"/>
</dbReference>
<sequence length="56" mass="6691">MSINQFCLVAIIYMLVTTGLELRYDLHFDMTSWKYWVGNCLLWASIYLIDRVIKTK</sequence>
<evidence type="ECO:0000256" key="1">
    <source>
        <dbReference type="SAM" id="Phobius"/>
    </source>
</evidence>
<keyword evidence="1" id="KW-1133">Transmembrane helix</keyword>
<keyword evidence="3" id="KW-1185">Reference proteome</keyword>
<name>A0A481W5X9_9CAUD</name>